<reference evidence="1 2" key="1">
    <citation type="submission" date="2023-04" db="EMBL/GenBank/DDBJ databases">
        <title>Draft genome sequence of Saccharopolyspora sp. TS4A08 isolated from sweet potato rhizospheric soil.</title>
        <authorList>
            <person name="Suksaard P."/>
            <person name="Duangmal K."/>
        </authorList>
    </citation>
    <scope>NUCLEOTIDE SEQUENCE [LARGE SCALE GENOMIC DNA]</scope>
    <source>
        <strain evidence="1 2">TS4A08</strain>
    </source>
</reference>
<dbReference type="Proteomes" id="UP001237595">
    <property type="component" value="Unassembled WGS sequence"/>
</dbReference>
<gene>
    <name evidence="1" type="ORF">QFW96_02250</name>
</gene>
<proteinExistence type="predicted"/>
<accession>A0ABT6PHD7</accession>
<sequence length="83" mass="9396">MTSPAPQSRYPACALCGGTFVGGMRMTSQYKTGVFPFRKRMWVNPLSTLSAVVCLGRGHTKLFADELNRLRFEAQQHPEIFDW</sequence>
<dbReference type="EMBL" id="JASAOF010000001">
    <property type="protein sequence ID" value="MDI2027409.1"/>
    <property type="molecule type" value="Genomic_DNA"/>
</dbReference>
<comment type="caution">
    <text evidence="1">The sequence shown here is derived from an EMBL/GenBank/DDBJ whole genome shotgun (WGS) entry which is preliminary data.</text>
</comment>
<evidence type="ECO:0000313" key="2">
    <source>
        <dbReference type="Proteomes" id="UP001237595"/>
    </source>
</evidence>
<dbReference type="RefSeq" id="WP_281453772.1">
    <property type="nucleotide sequence ID" value="NZ_JASAOF010000001.1"/>
</dbReference>
<evidence type="ECO:0000313" key="1">
    <source>
        <dbReference type="EMBL" id="MDI2027409.1"/>
    </source>
</evidence>
<name>A0ABT6PHD7_9PSEU</name>
<protein>
    <submittedName>
        <fullName evidence="1">Uncharacterized protein</fullName>
    </submittedName>
</protein>
<organism evidence="1 2">
    <name type="scientific">Saccharopolyspora ipomoeae</name>
    <dbReference type="NCBI Taxonomy" id="3042027"/>
    <lineage>
        <taxon>Bacteria</taxon>
        <taxon>Bacillati</taxon>
        <taxon>Actinomycetota</taxon>
        <taxon>Actinomycetes</taxon>
        <taxon>Pseudonocardiales</taxon>
        <taxon>Pseudonocardiaceae</taxon>
        <taxon>Saccharopolyspora</taxon>
    </lineage>
</organism>
<keyword evidence="2" id="KW-1185">Reference proteome</keyword>